<evidence type="ECO:0000256" key="7">
    <source>
        <dbReference type="ARBA" id="ARBA00022777"/>
    </source>
</evidence>
<dbReference type="InterPro" id="IPR003594">
    <property type="entry name" value="HATPase_dom"/>
</dbReference>
<dbReference type="Pfam" id="PF02518">
    <property type="entry name" value="HATPase_c"/>
    <property type="match status" value="1"/>
</dbReference>
<dbReference type="SMART" id="SM00304">
    <property type="entry name" value="HAMP"/>
    <property type="match status" value="12"/>
</dbReference>
<keyword evidence="4 12" id="KW-0597">Phosphoprotein</keyword>
<comment type="catalytic activity">
    <reaction evidence="1">
        <text>ATP + protein L-histidine = ADP + protein N-phospho-L-histidine.</text>
        <dbReference type="EC" id="2.7.13.3"/>
    </reaction>
</comment>
<dbReference type="Gene3D" id="1.10.287.130">
    <property type="match status" value="1"/>
</dbReference>
<dbReference type="CDD" id="cd16922">
    <property type="entry name" value="HATPase_EvgS-ArcB-TorS-like"/>
    <property type="match status" value="1"/>
</dbReference>
<evidence type="ECO:0000259" key="15">
    <source>
        <dbReference type="PROSITE" id="PS50110"/>
    </source>
</evidence>
<comment type="subcellular location">
    <subcellularLocation>
        <location evidence="2">Membrane</location>
    </subcellularLocation>
</comment>
<dbReference type="Gene3D" id="3.30.565.10">
    <property type="entry name" value="Histidine kinase-like ATPase, C-terminal domain"/>
    <property type="match status" value="1"/>
</dbReference>
<dbReference type="SUPFAM" id="SSF55874">
    <property type="entry name" value="ATPase domain of HSP90 chaperone/DNA topoisomerase II/histidine kinase"/>
    <property type="match status" value="1"/>
</dbReference>
<dbReference type="SUPFAM" id="SSF55781">
    <property type="entry name" value="GAF domain-like"/>
    <property type="match status" value="1"/>
</dbReference>
<dbReference type="Pfam" id="PF00672">
    <property type="entry name" value="HAMP"/>
    <property type="match status" value="10"/>
</dbReference>
<dbReference type="SMART" id="SM00387">
    <property type="entry name" value="HATPase_c"/>
    <property type="match status" value="1"/>
</dbReference>
<keyword evidence="18" id="KW-1185">Reference proteome</keyword>
<dbReference type="EC" id="2.7.13.3" evidence="3"/>
<feature type="domain" description="Histidine kinase" evidence="14">
    <location>
        <begin position="1406"/>
        <end position="1639"/>
    </location>
</feature>
<evidence type="ECO:0000313" key="17">
    <source>
        <dbReference type="EMBL" id="RJF96088.1"/>
    </source>
</evidence>
<dbReference type="Pfam" id="PF18947">
    <property type="entry name" value="HAMP_2"/>
    <property type="match status" value="2"/>
</dbReference>
<dbReference type="Gene3D" id="3.30.450.40">
    <property type="match status" value="1"/>
</dbReference>
<dbReference type="PROSITE" id="PS50885">
    <property type="entry name" value="HAMP"/>
    <property type="match status" value="12"/>
</dbReference>
<dbReference type="PROSITE" id="PS50110">
    <property type="entry name" value="RESPONSE_REGULATORY"/>
    <property type="match status" value="3"/>
</dbReference>
<feature type="coiled-coil region" evidence="13">
    <location>
        <begin position="1341"/>
        <end position="1368"/>
    </location>
</feature>
<feature type="domain" description="HAMP" evidence="16">
    <location>
        <begin position="748"/>
        <end position="800"/>
    </location>
</feature>
<dbReference type="GO" id="GO:0000155">
    <property type="term" value="F:phosphorelay sensor kinase activity"/>
    <property type="evidence" value="ECO:0007669"/>
    <property type="project" value="InterPro"/>
</dbReference>
<keyword evidence="9" id="KW-0843">Virulence</keyword>
<keyword evidence="8" id="KW-0902">Two-component regulatory system</keyword>
<sequence>MDMRTETHDELDVKVLLATLRALKKGDFSARMPADWTGLAGKVADTLNEIIETNQSMAEGITNVSRVVGREGRLTHRASMPNLSGGWATMVKSVNSLIDDLVRPTNEMARVIGAVAKGDLSQTMSLDVDGRPLKGQFLQSATTANTMVDQLGSFASEVTRVAREVGTEGKLGGQANVPGVAGTWKDLTDSVNSMAGNLTSQVRNIADVTTAVANGDLSKKITVDVRGEILQLKDTINTMVDQLRSFASEVTRVAREVGTEGRLGGQAYVPGVGGTWKDLTDNVNFMASNLTGQVRNIAEVTTAVANGDLSKKITVDVKGEILQLKDTINVMVDQLSSFASEVTRVAREVGTEGKLGGQAHVKGVAGTWKDLTDSVNSMAGNLTGQVRNIADVTTAVANGDLSKKITVDVKGEILELKNTINVMVDQLNSFASEVTRVAREVGTEGRLGGQANVPGVAGTWKDLTDSVNSMAGNLTGQVRNIADVTTAVANGDLSKKITVDVKGEILELKNTINTMVDQLSSFASEVTRVAREVGTEGKLGGQAYVPGVGGTWKDLTDNVNFMASNLTGQVRNIADVTTAVARGDLSRKITVDVKGEILELKDTINVMVDQLSSFASEVTRVAREVGTEGKLGGQANVPGVAGTWKDLTDSVNSMAGNLTAQVRNIADVTTAVASGDLSRKITVDVRGEIYELKNTINVMVDQLNSFASEVTRVAREVGTEGKLGGQAQVKGVGGTWKDLTDNVNFMASNLTGQVRNIAEVTTAVARGDLSKKITVDVKGEILELKNTINVMVDQLSSFASEVTRVAREVGTEGKLGGQANVSGVAGTWKDLTDSVNSMAGNLTGQVRNIADVTTAVANGDLSRKITVDVKGEILELKNTINVMVDQLRSFASEVTRVAREVGTEGRLGGQANVPGASGTWRDLTDNVNSMASNLTGQVRNIAAVTTAVARGDLSKKITVDVKGEILELKDTINVMVDQLSSFASEVTRVAREVGTEGKLGGQAQVEGAAGTWKDLTDNVNFMAANLTAQVRGIAGVVSAVAKGDLKKKLTVAARGEMATLANTINEMTDTLAVFADQATTVAREVGVEGKLGGQASVPGASGTWKDLTENVNQLAANLTNQVRAIAEVATAVTRGDLSRSIQVEARGEVSYLKDNINEMIRNLKETTQKNAQQDWLKTNLARFTRLLQGQRDLQTVSALILSELAPLVFAHHGVFYMMDSAQEDAHLHLIASYGFRSTNNMPRSFRPGEGLVGQCALEKQRVWLTNVPRDYVVISSGLGAAPPTNIVVLPILFEQQVKAVIEIASLERFTETHLNFLDQLMETIGVVLNTIEANSRTESLLTQSQSLAQELQQTNLELAEKARLLSEQNIEVERKNSEVGQAKLALEEKATQLALSSKYKSEFLANMSHELRTPLNSLLILAQQLSDNPEHNLSEIQVEFAKTIYGSGSDLLTLINDILDLSKIESGTVTLEMSDYRFETMRLYVERTFSHMAEAKKIQFSVELDDNLPTAMRTDTTRLQQILKNLLSNAFKFTSHGRVSLHIGVAAGGWTSDHPILSQAEAVLAFSVTDTGVGIPTDKLQLIFEAFQQADGSTARKYGGTGLGLSISRELARLLSGEIRVESEVGSGSTFTLYLPYCCDSLTEDKDRRPLALPAPVDDDTHLIDHEPEKAEVQPAVLDSDDDSELPLDDRALVSPGDPAVLIVEDDEEVARALLDHAREHNFKGIVTRQADSALALTRDYLPTAILLDLDHAEADGFTVLNRLKRDPGTRHVPVHVLSVSDVREHALRNGAFSYLKKPCSMEDLQQQLSRIQDYVTSDKRHLLVVEDDTLQRESIVKLIEGNDVHIEAVGTGQQALHQLQRTPFDCMVLDLRLPDIDGFALLEQISSDPALKDLPVVVYTASELSPEAVEDLQRLAKTVVLKDARSPEKLVAETALFLHRPHASLPEQQRRMLDDAHASDTTLAGRKVLIVDDDLRNIFALSSVLERQHMKVLYAENGRDGIEVLHSDPSIEIVLMDIMMPEMDGYDTMRAIRRIPHFKSLPIITLTAKAMKGDRDKCIAAGASDYITKPVDAAQLLSLMRVWMPG</sequence>
<dbReference type="EMBL" id="QYUO01000002">
    <property type="protein sequence ID" value="RJF96088.1"/>
    <property type="molecule type" value="Genomic_DNA"/>
</dbReference>
<dbReference type="SMART" id="SM00065">
    <property type="entry name" value="GAF"/>
    <property type="match status" value="1"/>
</dbReference>
<accession>A0A3A3FKN7</accession>
<dbReference type="Gene3D" id="3.40.50.2300">
    <property type="match status" value="3"/>
</dbReference>
<keyword evidence="6" id="KW-0732">Signal</keyword>
<evidence type="ECO:0000256" key="4">
    <source>
        <dbReference type="ARBA" id="ARBA00022553"/>
    </source>
</evidence>
<dbReference type="OrthoDB" id="5468482at2"/>
<evidence type="ECO:0000256" key="11">
    <source>
        <dbReference type="ARBA" id="ARBA00070152"/>
    </source>
</evidence>
<evidence type="ECO:0000256" key="8">
    <source>
        <dbReference type="ARBA" id="ARBA00023012"/>
    </source>
</evidence>
<feature type="domain" description="HAMP" evidence="16">
    <location>
        <begin position="932"/>
        <end position="984"/>
    </location>
</feature>
<organism evidence="17 18">
    <name type="scientific">Noviherbaspirillum saxi</name>
    <dbReference type="NCBI Taxonomy" id="2320863"/>
    <lineage>
        <taxon>Bacteria</taxon>
        <taxon>Pseudomonadati</taxon>
        <taxon>Pseudomonadota</taxon>
        <taxon>Betaproteobacteria</taxon>
        <taxon>Burkholderiales</taxon>
        <taxon>Oxalobacteraceae</taxon>
        <taxon>Noviherbaspirillum</taxon>
    </lineage>
</organism>
<dbReference type="InterPro" id="IPR001789">
    <property type="entry name" value="Sig_transdc_resp-reg_receiver"/>
</dbReference>
<feature type="domain" description="HAMP" evidence="16">
    <location>
        <begin position="1024"/>
        <end position="1076"/>
    </location>
</feature>
<dbReference type="SUPFAM" id="SSF58104">
    <property type="entry name" value="Methyl-accepting chemotaxis protein (MCP) signaling domain"/>
    <property type="match status" value="6"/>
</dbReference>
<dbReference type="InterPro" id="IPR003661">
    <property type="entry name" value="HisK_dim/P_dom"/>
</dbReference>
<dbReference type="InterPro" id="IPR036097">
    <property type="entry name" value="HisK_dim/P_sf"/>
</dbReference>
<dbReference type="CDD" id="cd06225">
    <property type="entry name" value="HAMP"/>
    <property type="match status" value="11"/>
</dbReference>
<evidence type="ECO:0000256" key="9">
    <source>
        <dbReference type="ARBA" id="ARBA00023026"/>
    </source>
</evidence>
<dbReference type="SMART" id="SM00388">
    <property type="entry name" value="HisKA"/>
    <property type="match status" value="1"/>
</dbReference>
<gene>
    <name evidence="17" type="ORF">D3871_22380</name>
</gene>
<dbReference type="Pfam" id="PF00072">
    <property type="entry name" value="Response_reg"/>
    <property type="match status" value="3"/>
</dbReference>
<feature type="modified residue" description="4-aspartylphosphate" evidence="12">
    <location>
        <position position="1749"/>
    </location>
</feature>
<feature type="domain" description="HAMP" evidence="16">
    <location>
        <begin position="840"/>
        <end position="892"/>
    </location>
</feature>
<dbReference type="CDD" id="cd00082">
    <property type="entry name" value="HisKA"/>
    <property type="match status" value="1"/>
</dbReference>
<feature type="modified residue" description="4-aspartylphosphate" evidence="12">
    <location>
        <position position="2018"/>
    </location>
</feature>
<evidence type="ECO:0000256" key="13">
    <source>
        <dbReference type="SAM" id="Coils"/>
    </source>
</evidence>
<feature type="domain" description="HAMP" evidence="16">
    <location>
        <begin position="656"/>
        <end position="708"/>
    </location>
</feature>
<dbReference type="InterPro" id="IPR003018">
    <property type="entry name" value="GAF"/>
</dbReference>
<dbReference type="PRINTS" id="PR00344">
    <property type="entry name" value="BCTRLSENSOR"/>
</dbReference>
<evidence type="ECO:0000256" key="1">
    <source>
        <dbReference type="ARBA" id="ARBA00000085"/>
    </source>
</evidence>
<dbReference type="SMART" id="SM00448">
    <property type="entry name" value="REC"/>
    <property type="match status" value="3"/>
</dbReference>
<dbReference type="Proteomes" id="UP000265955">
    <property type="component" value="Unassembled WGS sequence"/>
</dbReference>
<dbReference type="Pfam" id="PF00512">
    <property type="entry name" value="HisKA"/>
    <property type="match status" value="1"/>
</dbReference>
<protein>
    <recommendedName>
        <fullName evidence="11">Virulence sensor protein BvgS</fullName>
        <ecNumber evidence="3">2.7.13.3</ecNumber>
    </recommendedName>
</protein>
<dbReference type="SUPFAM" id="SSF52172">
    <property type="entry name" value="CheY-like"/>
    <property type="match status" value="3"/>
</dbReference>
<evidence type="ECO:0000256" key="6">
    <source>
        <dbReference type="ARBA" id="ARBA00022729"/>
    </source>
</evidence>
<dbReference type="Pfam" id="PF13185">
    <property type="entry name" value="GAF_2"/>
    <property type="match status" value="1"/>
</dbReference>
<evidence type="ECO:0000259" key="14">
    <source>
        <dbReference type="PROSITE" id="PS50109"/>
    </source>
</evidence>
<dbReference type="InterPro" id="IPR011006">
    <property type="entry name" value="CheY-like_superfamily"/>
</dbReference>
<feature type="domain" description="Response regulatory" evidence="15">
    <location>
        <begin position="1968"/>
        <end position="2085"/>
    </location>
</feature>
<dbReference type="SUPFAM" id="SSF47384">
    <property type="entry name" value="Homodimeric domain of signal transducing histidine kinase"/>
    <property type="match status" value="1"/>
</dbReference>
<dbReference type="FunFam" id="3.30.565.10:FF:000010">
    <property type="entry name" value="Sensor histidine kinase RcsC"/>
    <property type="match status" value="1"/>
</dbReference>
<dbReference type="CDD" id="cd00156">
    <property type="entry name" value="REC"/>
    <property type="match status" value="1"/>
</dbReference>
<dbReference type="RefSeq" id="WP_119771234.1">
    <property type="nucleotide sequence ID" value="NZ_QYUO01000002.1"/>
</dbReference>
<dbReference type="PANTHER" id="PTHR45339:SF1">
    <property type="entry name" value="HYBRID SIGNAL TRANSDUCTION HISTIDINE KINASE J"/>
    <property type="match status" value="1"/>
</dbReference>
<feature type="domain" description="Response regulatory" evidence="15">
    <location>
        <begin position="1822"/>
        <end position="1938"/>
    </location>
</feature>
<dbReference type="InterPro" id="IPR004358">
    <property type="entry name" value="Sig_transdc_His_kin-like_C"/>
</dbReference>
<proteinExistence type="predicted"/>
<feature type="domain" description="HAMP" evidence="16">
    <location>
        <begin position="564"/>
        <end position="616"/>
    </location>
</feature>
<feature type="domain" description="HAMP" evidence="16">
    <location>
        <begin position="288"/>
        <end position="340"/>
    </location>
</feature>
<comment type="caution">
    <text evidence="17">The sequence shown here is derived from an EMBL/GenBank/DDBJ whole genome shotgun (WGS) entry which is preliminary data.</text>
</comment>
<feature type="modified residue" description="4-aspartylphosphate" evidence="12">
    <location>
        <position position="1871"/>
    </location>
</feature>
<keyword evidence="5" id="KW-0808">Transferase</keyword>
<evidence type="ECO:0000313" key="18">
    <source>
        <dbReference type="Proteomes" id="UP000265955"/>
    </source>
</evidence>
<reference evidence="18" key="1">
    <citation type="submission" date="2018-09" db="EMBL/GenBank/DDBJ databases">
        <authorList>
            <person name="Zhu H."/>
        </authorList>
    </citation>
    <scope>NUCLEOTIDE SEQUENCE [LARGE SCALE GENOMIC DNA]</scope>
    <source>
        <strain evidence="18">K1R23-30</strain>
    </source>
</reference>
<name>A0A3A3FKN7_9BURK</name>
<keyword evidence="13" id="KW-0175">Coiled coil</keyword>
<feature type="domain" description="HAMP" evidence="16">
    <location>
        <begin position="380"/>
        <end position="432"/>
    </location>
</feature>
<dbReference type="Gene3D" id="1.20.120.1530">
    <property type="match status" value="6"/>
</dbReference>
<dbReference type="InterPro" id="IPR003660">
    <property type="entry name" value="HAMP_dom"/>
</dbReference>
<dbReference type="PANTHER" id="PTHR45339">
    <property type="entry name" value="HYBRID SIGNAL TRANSDUCTION HISTIDINE KINASE J"/>
    <property type="match status" value="1"/>
</dbReference>
<dbReference type="Gene3D" id="6.10.340.10">
    <property type="match status" value="1"/>
</dbReference>
<evidence type="ECO:0000256" key="12">
    <source>
        <dbReference type="PROSITE-ProRule" id="PRU00169"/>
    </source>
</evidence>
<evidence type="ECO:0000256" key="2">
    <source>
        <dbReference type="ARBA" id="ARBA00004370"/>
    </source>
</evidence>
<dbReference type="InterPro" id="IPR036890">
    <property type="entry name" value="HATPase_C_sf"/>
</dbReference>
<feature type="domain" description="Response regulatory" evidence="15">
    <location>
        <begin position="1700"/>
        <end position="1813"/>
    </location>
</feature>
<evidence type="ECO:0000259" key="16">
    <source>
        <dbReference type="PROSITE" id="PS50885"/>
    </source>
</evidence>
<dbReference type="CDD" id="cd17546">
    <property type="entry name" value="REC_hyHK_CKI1_RcsC-like"/>
    <property type="match status" value="1"/>
</dbReference>
<evidence type="ECO:0000256" key="10">
    <source>
        <dbReference type="ARBA" id="ARBA00058004"/>
    </source>
</evidence>
<evidence type="ECO:0000256" key="5">
    <source>
        <dbReference type="ARBA" id="ARBA00022679"/>
    </source>
</evidence>
<feature type="domain" description="HAMP" evidence="16">
    <location>
        <begin position="99"/>
        <end position="156"/>
    </location>
</feature>
<feature type="domain" description="HAMP" evidence="16">
    <location>
        <begin position="196"/>
        <end position="248"/>
    </location>
</feature>
<feature type="domain" description="HAMP" evidence="16">
    <location>
        <begin position="1116"/>
        <end position="1168"/>
    </location>
</feature>
<dbReference type="InterPro" id="IPR029016">
    <property type="entry name" value="GAF-like_dom_sf"/>
</dbReference>
<dbReference type="PROSITE" id="PS50109">
    <property type="entry name" value="HIS_KIN"/>
    <property type="match status" value="1"/>
</dbReference>
<evidence type="ECO:0000256" key="3">
    <source>
        <dbReference type="ARBA" id="ARBA00012438"/>
    </source>
</evidence>
<keyword evidence="7" id="KW-0418">Kinase</keyword>
<dbReference type="GO" id="GO:0016020">
    <property type="term" value="C:membrane"/>
    <property type="evidence" value="ECO:0007669"/>
    <property type="project" value="UniProtKB-SubCell"/>
</dbReference>
<comment type="function">
    <text evidence="10">Member of the two-component regulatory system BvgS/BvgA. Phosphorylates BvgA via a four-step phosphorelay in response to environmental signals.</text>
</comment>
<feature type="domain" description="HAMP" evidence="16">
    <location>
        <begin position="472"/>
        <end position="524"/>
    </location>
</feature>
<dbReference type="FunFam" id="1.20.120.1530:FF:000002">
    <property type="entry name" value="Two-component osmosensing histidine kinase"/>
    <property type="match status" value="8"/>
</dbReference>
<dbReference type="InterPro" id="IPR005467">
    <property type="entry name" value="His_kinase_dom"/>
</dbReference>